<organism evidence="3 4">
    <name type="scientific">Chryseobacterium rhizosphaerae</name>
    <dbReference type="NCBI Taxonomy" id="395937"/>
    <lineage>
        <taxon>Bacteria</taxon>
        <taxon>Pseudomonadati</taxon>
        <taxon>Bacteroidota</taxon>
        <taxon>Flavobacteriia</taxon>
        <taxon>Flavobacteriales</taxon>
        <taxon>Weeksellaceae</taxon>
        <taxon>Chryseobacterium group</taxon>
        <taxon>Chryseobacterium</taxon>
    </lineage>
</organism>
<dbReference type="PANTHER" id="PTHR42993">
    <property type="entry name" value="MAOC-LIKE DEHYDRATASE DOMAIN-CONTAINING PROTEIN"/>
    <property type="match status" value="1"/>
</dbReference>
<dbReference type="CDD" id="cd03450">
    <property type="entry name" value="NodN"/>
    <property type="match status" value="1"/>
</dbReference>
<dbReference type="EMBL" id="JAVDQY010000006">
    <property type="protein sequence ID" value="MDR6528906.1"/>
    <property type="molecule type" value="Genomic_DNA"/>
</dbReference>
<dbReference type="Gene3D" id="3.10.129.10">
    <property type="entry name" value="Hotdog Thioesterase"/>
    <property type="match status" value="1"/>
</dbReference>
<dbReference type="PANTHER" id="PTHR42993:SF1">
    <property type="entry name" value="MAOC-LIKE DEHYDRATASE DOMAIN-CONTAINING PROTEIN"/>
    <property type="match status" value="1"/>
</dbReference>
<feature type="region of interest" description="Disordered" evidence="1">
    <location>
        <begin position="1"/>
        <end position="28"/>
    </location>
</feature>
<feature type="domain" description="MaoC-like" evidence="2">
    <location>
        <begin position="44"/>
        <end position="156"/>
    </location>
</feature>
<gene>
    <name evidence="3" type="ORF">J2787_004345</name>
</gene>
<dbReference type="Pfam" id="PF01575">
    <property type="entry name" value="MaoC_dehydratas"/>
    <property type="match status" value="1"/>
</dbReference>
<proteinExistence type="predicted"/>
<evidence type="ECO:0000256" key="1">
    <source>
        <dbReference type="SAM" id="MobiDB-lite"/>
    </source>
</evidence>
<name>A0AAE3YEU2_9FLAO</name>
<comment type="caution">
    <text evidence="3">The sequence shown here is derived from an EMBL/GenBank/DDBJ whole genome shotgun (WGS) entry which is preliminary data.</text>
</comment>
<dbReference type="InterPro" id="IPR029069">
    <property type="entry name" value="HotDog_dom_sf"/>
</dbReference>
<sequence length="180" mass="20546">MKQSYHTNGNNKCKCSPNRQTSSGQQKNMVTINSYNEYKAYEGQMIGVSGWHTIDQDQIDKFAEATLDYQWIHVDKEKAENEGPFKSTIAHGYLTLSLIPYLWKQIADVRNVTMEINYGIENFKFGQAVPVNSDVQLQAMVKSVTNLKGTVKVLVEAKLLIRDQRKPAYTGDVIFLYHFS</sequence>
<accession>A0AAE3YEU2</accession>
<evidence type="ECO:0000259" key="2">
    <source>
        <dbReference type="Pfam" id="PF01575"/>
    </source>
</evidence>
<protein>
    <submittedName>
        <fullName evidence="3">Acyl dehydratase</fullName>
    </submittedName>
</protein>
<dbReference type="InterPro" id="IPR002539">
    <property type="entry name" value="MaoC-like_dom"/>
</dbReference>
<dbReference type="RefSeq" id="WP_309948126.1">
    <property type="nucleotide sequence ID" value="NZ_JAVDQY010000006.1"/>
</dbReference>
<dbReference type="SUPFAM" id="SSF54637">
    <property type="entry name" value="Thioesterase/thiol ester dehydrase-isomerase"/>
    <property type="match status" value="1"/>
</dbReference>
<dbReference type="AlphaFoldDB" id="A0AAE3YEU2"/>
<evidence type="ECO:0000313" key="3">
    <source>
        <dbReference type="EMBL" id="MDR6528906.1"/>
    </source>
</evidence>
<reference evidence="3" key="1">
    <citation type="submission" date="2023-07" db="EMBL/GenBank/DDBJ databases">
        <title>Sorghum-associated microbial communities from plants grown in Nebraska, USA.</title>
        <authorList>
            <person name="Schachtman D."/>
        </authorList>
    </citation>
    <scope>NUCLEOTIDE SEQUENCE</scope>
    <source>
        <strain evidence="3">DS2360</strain>
    </source>
</reference>
<dbReference type="Proteomes" id="UP001184861">
    <property type="component" value="Unassembled WGS sequence"/>
</dbReference>
<evidence type="ECO:0000313" key="4">
    <source>
        <dbReference type="Proteomes" id="UP001184861"/>
    </source>
</evidence>
<dbReference type="InterPro" id="IPR039375">
    <property type="entry name" value="NodN-like"/>
</dbReference>